<dbReference type="InterPro" id="IPR011323">
    <property type="entry name" value="Mss4/transl-control_tumour"/>
</dbReference>
<dbReference type="HOGENOM" id="CLU_095877_1_1_1"/>
<dbReference type="STRING" id="2903.R1F7F9"/>
<keyword evidence="4" id="KW-1185">Reference proteome</keyword>
<dbReference type="GO" id="GO:0005737">
    <property type="term" value="C:cytoplasm"/>
    <property type="evidence" value="ECO:0007669"/>
    <property type="project" value="TreeGrafter"/>
</dbReference>
<dbReference type="GO" id="GO:0005509">
    <property type="term" value="F:calcium ion binding"/>
    <property type="evidence" value="ECO:0007669"/>
    <property type="project" value="TreeGrafter"/>
</dbReference>
<dbReference type="SUPFAM" id="SSF51316">
    <property type="entry name" value="Mss4-like"/>
    <property type="match status" value="1"/>
</dbReference>
<dbReference type="InterPro" id="IPR034737">
    <property type="entry name" value="TCTP"/>
</dbReference>
<dbReference type="PANTHER" id="PTHR11991:SF0">
    <property type="entry name" value="TRANSLATIONALLY-CONTROLLED TUMOR PROTEIN"/>
    <property type="match status" value="1"/>
</dbReference>
<dbReference type="GeneID" id="19046529"/>
<protein>
    <recommendedName>
        <fullName evidence="2">TCTP domain-containing protein</fullName>
    </recommendedName>
</protein>
<reference evidence="3" key="2">
    <citation type="submission" date="2024-10" db="UniProtKB">
        <authorList>
            <consortium name="EnsemblProtists"/>
        </authorList>
    </citation>
    <scope>IDENTIFICATION</scope>
</reference>
<accession>A0A0D3K094</accession>
<dbReference type="PROSITE" id="PS51797">
    <property type="entry name" value="TCTP_3"/>
    <property type="match status" value="1"/>
</dbReference>
<evidence type="ECO:0000313" key="4">
    <source>
        <dbReference type="Proteomes" id="UP000013827"/>
    </source>
</evidence>
<organism evidence="3 4">
    <name type="scientific">Emiliania huxleyi (strain CCMP1516)</name>
    <dbReference type="NCBI Taxonomy" id="280463"/>
    <lineage>
        <taxon>Eukaryota</taxon>
        <taxon>Haptista</taxon>
        <taxon>Haptophyta</taxon>
        <taxon>Prymnesiophyceae</taxon>
        <taxon>Isochrysidales</taxon>
        <taxon>Noelaerhabdaceae</taxon>
        <taxon>Emiliania</taxon>
    </lineage>
</organism>
<comment type="similarity">
    <text evidence="1">Belongs to the TCTP family.</text>
</comment>
<dbReference type="Proteomes" id="UP000013827">
    <property type="component" value="Unassembled WGS sequence"/>
</dbReference>
<dbReference type="RefSeq" id="XP_005781608.1">
    <property type="nucleotide sequence ID" value="XM_005781551.1"/>
</dbReference>
<evidence type="ECO:0000259" key="2">
    <source>
        <dbReference type="PROSITE" id="PS51797"/>
    </source>
</evidence>
<dbReference type="InterPro" id="IPR018105">
    <property type="entry name" value="Translational_control_tumour_p"/>
</dbReference>
<name>A0A0D3K094_EMIH1</name>
<evidence type="ECO:0000256" key="1">
    <source>
        <dbReference type="PROSITE-ProRule" id="PRU01133"/>
    </source>
</evidence>
<dbReference type="AlphaFoldDB" id="A0A0D3K094"/>
<dbReference type="InterPro" id="IPR011057">
    <property type="entry name" value="Mss4-like_sf"/>
</dbReference>
<dbReference type="Gene3D" id="2.170.150.10">
    <property type="entry name" value="Metal Binding Protein, Guanine Nucleotide Exchange Factor, Chain A"/>
    <property type="match status" value="1"/>
</dbReference>
<dbReference type="eggNOG" id="KOG1727">
    <property type="taxonomic scope" value="Eukaryota"/>
</dbReference>
<proteinExistence type="inferred from homology"/>
<dbReference type="OMA" id="PYATVWA"/>
<dbReference type="PANTHER" id="PTHR11991">
    <property type="entry name" value="TRANSLATIONALLY CONTROLLED TUMOR PROTEIN-RELATED"/>
    <property type="match status" value="1"/>
</dbReference>
<dbReference type="PaxDb" id="2903-EOD29179"/>
<reference evidence="4" key="1">
    <citation type="journal article" date="2013" name="Nature">
        <title>Pan genome of the phytoplankton Emiliania underpins its global distribution.</title>
        <authorList>
            <person name="Read B.A."/>
            <person name="Kegel J."/>
            <person name="Klute M.J."/>
            <person name="Kuo A."/>
            <person name="Lefebvre S.C."/>
            <person name="Maumus F."/>
            <person name="Mayer C."/>
            <person name="Miller J."/>
            <person name="Monier A."/>
            <person name="Salamov A."/>
            <person name="Young J."/>
            <person name="Aguilar M."/>
            <person name="Claverie J.M."/>
            <person name="Frickenhaus S."/>
            <person name="Gonzalez K."/>
            <person name="Herman E.K."/>
            <person name="Lin Y.C."/>
            <person name="Napier J."/>
            <person name="Ogata H."/>
            <person name="Sarno A.F."/>
            <person name="Shmutz J."/>
            <person name="Schroeder D."/>
            <person name="de Vargas C."/>
            <person name="Verret F."/>
            <person name="von Dassow P."/>
            <person name="Valentin K."/>
            <person name="Van de Peer Y."/>
            <person name="Wheeler G."/>
            <person name="Dacks J.B."/>
            <person name="Delwiche C.F."/>
            <person name="Dyhrman S.T."/>
            <person name="Glockner G."/>
            <person name="John U."/>
            <person name="Richards T."/>
            <person name="Worden A.Z."/>
            <person name="Zhang X."/>
            <person name="Grigoriev I.V."/>
            <person name="Allen A.E."/>
            <person name="Bidle K."/>
            <person name="Borodovsky M."/>
            <person name="Bowler C."/>
            <person name="Brownlee C."/>
            <person name="Cock J.M."/>
            <person name="Elias M."/>
            <person name="Gladyshev V.N."/>
            <person name="Groth M."/>
            <person name="Guda C."/>
            <person name="Hadaegh A."/>
            <person name="Iglesias-Rodriguez M.D."/>
            <person name="Jenkins J."/>
            <person name="Jones B.M."/>
            <person name="Lawson T."/>
            <person name="Leese F."/>
            <person name="Lindquist E."/>
            <person name="Lobanov A."/>
            <person name="Lomsadze A."/>
            <person name="Malik S.B."/>
            <person name="Marsh M.E."/>
            <person name="Mackinder L."/>
            <person name="Mock T."/>
            <person name="Mueller-Roeber B."/>
            <person name="Pagarete A."/>
            <person name="Parker M."/>
            <person name="Probert I."/>
            <person name="Quesneville H."/>
            <person name="Raines C."/>
            <person name="Rensing S.A."/>
            <person name="Riano-Pachon D.M."/>
            <person name="Richier S."/>
            <person name="Rokitta S."/>
            <person name="Shiraiwa Y."/>
            <person name="Soanes D.M."/>
            <person name="van der Giezen M."/>
            <person name="Wahlund T.M."/>
            <person name="Williams B."/>
            <person name="Wilson W."/>
            <person name="Wolfe G."/>
            <person name="Wurch L.L."/>
        </authorList>
    </citation>
    <scope>NUCLEOTIDE SEQUENCE</scope>
</reference>
<dbReference type="PRINTS" id="PR01653">
    <property type="entry name" value="TCTPROTEIN"/>
</dbReference>
<sequence length="135" mass="15517">MKVFKDLISGDEMFSDSYPHQQLYNDAIWEVKAKYTKKSSDFVAIASDDVADYYDDGDMVVNLVDAFPLQEVQLTKKDFMSYVKGFFKSVVTKLKEEGKEDRVKGFQQGATEAVKYIVSNFDEFQFYAGANYNMD</sequence>
<feature type="domain" description="TCTP" evidence="2">
    <location>
        <begin position="1"/>
        <end position="135"/>
    </location>
</feature>
<dbReference type="KEGG" id="ehx:EMIHUDRAFT_47712"/>
<evidence type="ECO:0000313" key="3">
    <source>
        <dbReference type="EnsemblProtists" id="EOD29179"/>
    </source>
</evidence>
<dbReference type="Pfam" id="PF00838">
    <property type="entry name" value="TCTP"/>
    <property type="match status" value="1"/>
</dbReference>
<dbReference type="EnsemblProtists" id="EOD29179">
    <property type="protein sequence ID" value="EOD29179"/>
    <property type="gene ID" value="EMIHUDRAFT_47712"/>
</dbReference>